<gene>
    <name evidence="1" type="ORF">OPV22_025680</name>
</gene>
<dbReference type="EMBL" id="JAQQAF010000007">
    <property type="protein sequence ID" value="KAJ8471337.1"/>
    <property type="molecule type" value="Genomic_DNA"/>
</dbReference>
<evidence type="ECO:0000313" key="1">
    <source>
        <dbReference type="EMBL" id="KAJ8471337.1"/>
    </source>
</evidence>
<comment type="caution">
    <text evidence="1">The sequence shown here is derived from an EMBL/GenBank/DDBJ whole genome shotgun (WGS) entry which is preliminary data.</text>
</comment>
<proteinExistence type="predicted"/>
<dbReference type="AlphaFoldDB" id="A0AAV8Q8I8"/>
<organism evidence="1 2">
    <name type="scientific">Ensete ventricosum</name>
    <name type="common">Abyssinian banana</name>
    <name type="synonym">Musa ensete</name>
    <dbReference type="NCBI Taxonomy" id="4639"/>
    <lineage>
        <taxon>Eukaryota</taxon>
        <taxon>Viridiplantae</taxon>
        <taxon>Streptophyta</taxon>
        <taxon>Embryophyta</taxon>
        <taxon>Tracheophyta</taxon>
        <taxon>Spermatophyta</taxon>
        <taxon>Magnoliopsida</taxon>
        <taxon>Liliopsida</taxon>
        <taxon>Zingiberales</taxon>
        <taxon>Musaceae</taxon>
        <taxon>Ensete</taxon>
    </lineage>
</organism>
<evidence type="ECO:0000313" key="2">
    <source>
        <dbReference type="Proteomes" id="UP001222027"/>
    </source>
</evidence>
<name>A0AAV8Q8I8_ENSVE</name>
<protein>
    <submittedName>
        <fullName evidence="1">Uncharacterized protein</fullName>
    </submittedName>
</protein>
<sequence length="220" mass="24455">MMMISGSVTSTALPTHGVAVRVAFAPLSRQMKWLQGKASNRRACIEKGFFNGGIEFSYDDKSSPAMNGCHRSTPLRVSPLRFRVHSVEPVAYSWAVTRRRRSNGFGGGHEFTSIIHLDSDGDCASDVVAGSTCASLTSPGLVLLCYRMRFRRYDRSADGFRAITAAMRCTVLASFGPVLLCRRMPSLGQERSTRGDECNEKNTNAQQRLHLGDFRMFFLW</sequence>
<keyword evidence="2" id="KW-1185">Reference proteome</keyword>
<accession>A0AAV8Q8I8</accession>
<reference evidence="1 2" key="1">
    <citation type="submission" date="2022-12" db="EMBL/GenBank/DDBJ databases">
        <title>Chromosome-scale assembly of the Ensete ventricosum genome.</title>
        <authorList>
            <person name="Dussert Y."/>
            <person name="Stocks J."/>
            <person name="Wendawek A."/>
            <person name="Woldeyes F."/>
            <person name="Nichols R.A."/>
            <person name="Borrell J.S."/>
        </authorList>
    </citation>
    <scope>NUCLEOTIDE SEQUENCE [LARGE SCALE GENOMIC DNA]</scope>
    <source>
        <strain evidence="2">cv. Maze</strain>
        <tissue evidence="1">Seeds</tissue>
    </source>
</reference>
<dbReference type="Proteomes" id="UP001222027">
    <property type="component" value="Unassembled WGS sequence"/>
</dbReference>